<evidence type="ECO:0000313" key="2">
    <source>
        <dbReference type="EMBL" id="GAG27045.1"/>
    </source>
</evidence>
<dbReference type="EMBL" id="BARS01033581">
    <property type="protein sequence ID" value="GAG27045.1"/>
    <property type="molecule type" value="Genomic_DNA"/>
</dbReference>
<sequence>TFQEVRAHLGFETPRQYVAKSVLRTAPCLLGLFSVVCLIFAEHTRCHRIQVRRTEWYVKAEPTFSDAIAAVRRLFWQKTIFEKASYHKGFKKLSPKLRNLLLDYLSQAA</sequence>
<proteinExistence type="predicted"/>
<keyword evidence="1" id="KW-1133">Transmembrane helix</keyword>
<evidence type="ECO:0000256" key="1">
    <source>
        <dbReference type="SAM" id="Phobius"/>
    </source>
</evidence>
<name>X0W8U8_9ZZZZ</name>
<feature type="transmembrane region" description="Helical" evidence="1">
    <location>
        <begin position="22"/>
        <end position="41"/>
    </location>
</feature>
<organism evidence="2">
    <name type="scientific">marine sediment metagenome</name>
    <dbReference type="NCBI Taxonomy" id="412755"/>
    <lineage>
        <taxon>unclassified sequences</taxon>
        <taxon>metagenomes</taxon>
        <taxon>ecological metagenomes</taxon>
    </lineage>
</organism>
<keyword evidence="1" id="KW-0812">Transmembrane</keyword>
<reference evidence="2" key="1">
    <citation type="journal article" date="2014" name="Front. Microbiol.">
        <title>High frequency of phylogenetically diverse reductive dehalogenase-homologous genes in deep subseafloor sedimentary metagenomes.</title>
        <authorList>
            <person name="Kawai M."/>
            <person name="Futagami T."/>
            <person name="Toyoda A."/>
            <person name="Takaki Y."/>
            <person name="Nishi S."/>
            <person name="Hori S."/>
            <person name="Arai W."/>
            <person name="Tsubouchi T."/>
            <person name="Morono Y."/>
            <person name="Uchiyama I."/>
            <person name="Ito T."/>
            <person name="Fujiyama A."/>
            <person name="Inagaki F."/>
            <person name="Takami H."/>
        </authorList>
    </citation>
    <scope>NUCLEOTIDE SEQUENCE</scope>
    <source>
        <strain evidence="2">Expedition CK06-06</strain>
    </source>
</reference>
<comment type="caution">
    <text evidence="2">The sequence shown here is derived from an EMBL/GenBank/DDBJ whole genome shotgun (WGS) entry which is preliminary data.</text>
</comment>
<accession>X0W8U8</accession>
<dbReference type="AlphaFoldDB" id="X0W8U8"/>
<feature type="non-terminal residue" evidence="2">
    <location>
        <position position="1"/>
    </location>
</feature>
<keyword evidence="1" id="KW-0472">Membrane</keyword>
<gene>
    <name evidence="2" type="ORF">S01H1_51983</name>
</gene>
<protein>
    <submittedName>
        <fullName evidence="2">Uncharacterized protein</fullName>
    </submittedName>
</protein>